<keyword evidence="9 18" id="KW-0863">Zinc-finger</keyword>
<keyword evidence="5" id="KW-0678">Repressor</keyword>
<reference evidence="21" key="1">
    <citation type="submission" date="2019-04" db="EMBL/GenBank/DDBJ databases">
        <authorList>
            <person name="Alioto T."/>
            <person name="Alioto T."/>
        </authorList>
    </citation>
    <scope>NUCLEOTIDE SEQUENCE [LARGE SCALE GENOMIC DNA]</scope>
</reference>
<keyword evidence="13" id="KW-0804">Transcription</keyword>
<dbReference type="InterPro" id="IPR002999">
    <property type="entry name" value="Tudor"/>
</dbReference>
<evidence type="ECO:0000256" key="17">
    <source>
        <dbReference type="ARBA" id="ARBA00079981"/>
    </source>
</evidence>
<evidence type="ECO:0000256" key="9">
    <source>
        <dbReference type="ARBA" id="ARBA00022771"/>
    </source>
</evidence>
<comment type="caution">
    <text evidence="21">The sequence shown here is derived from an EMBL/GenBank/DDBJ whole genome shotgun (WGS) entry which is preliminary data.</text>
</comment>
<feature type="compositionally biased region" description="Low complexity" evidence="19">
    <location>
        <begin position="740"/>
        <end position="756"/>
    </location>
</feature>
<protein>
    <recommendedName>
        <fullName evidence="16">PHD finger protein 1</fullName>
    </recommendedName>
    <alternativeName>
        <fullName evidence="17">Polycomb-like protein 1</fullName>
    </alternativeName>
</protein>
<evidence type="ECO:0000256" key="7">
    <source>
        <dbReference type="ARBA" id="ARBA00022737"/>
    </source>
</evidence>
<evidence type="ECO:0000256" key="11">
    <source>
        <dbReference type="ARBA" id="ARBA00022853"/>
    </source>
</evidence>
<evidence type="ECO:0000256" key="18">
    <source>
        <dbReference type="PROSITE-ProRule" id="PRU00146"/>
    </source>
</evidence>
<dbReference type="GO" id="GO:0140003">
    <property type="term" value="F:histone H3K36me3 reader activity"/>
    <property type="evidence" value="ECO:0007669"/>
    <property type="project" value="UniProtKB-ARBA"/>
</dbReference>
<gene>
    <name evidence="21" type="ORF">MONAX_5E010566</name>
</gene>
<dbReference type="PROSITE" id="PS01359">
    <property type="entry name" value="ZF_PHD_1"/>
    <property type="match status" value="1"/>
</dbReference>
<evidence type="ECO:0000256" key="10">
    <source>
        <dbReference type="ARBA" id="ARBA00022833"/>
    </source>
</evidence>
<dbReference type="Proteomes" id="UP000335636">
    <property type="component" value="Unassembled WGS sequence"/>
</dbReference>
<evidence type="ECO:0000313" key="21">
    <source>
        <dbReference type="EMBL" id="VTJ71932.1"/>
    </source>
</evidence>
<feature type="region of interest" description="Disordered" evidence="19">
    <location>
        <begin position="249"/>
        <end position="283"/>
    </location>
</feature>
<dbReference type="InterPro" id="IPR047399">
    <property type="entry name" value="Tudor_PHF1"/>
</dbReference>
<dbReference type="FunFam" id="3.30.40.10:FF:000125">
    <property type="entry name" value="Putative PHD finger protein 1"/>
    <property type="match status" value="1"/>
</dbReference>
<dbReference type="InterPro" id="IPR019786">
    <property type="entry name" value="Zinc_finger_PHD-type_CS"/>
</dbReference>
<dbReference type="GO" id="GO:0045814">
    <property type="term" value="P:negative regulation of gene expression, epigenetic"/>
    <property type="evidence" value="ECO:0007669"/>
    <property type="project" value="TreeGrafter"/>
</dbReference>
<dbReference type="Gene3D" id="2.30.30.140">
    <property type="match status" value="1"/>
</dbReference>
<dbReference type="CDD" id="cd15582">
    <property type="entry name" value="PHD2_PHF1"/>
    <property type="match status" value="1"/>
</dbReference>
<dbReference type="InterPro" id="IPR013083">
    <property type="entry name" value="Znf_RING/FYVE/PHD"/>
</dbReference>
<dbReference type="InterPro" id="IPR047010">
    <property type="entry name" value="PHF1_PHD-finger2"/>
</dbReference>
<feature type="compositionally biased region" description="Gly residues" evidence="19">
    <location>
        <begin position="68"/>
        <end position="80"/>
    </location>
</feature>
<feature type="region of interest" description="Disordered" evidence="19">
    <location>
        <begin position="134"/>
        <end position="184"/>
    </location>
</feature>
<evidence type="ECO:0000256" key="19">
    <source>
        <dbReference type="SAM" id="MobiDB-lite"/>
    </source>
</evidence>
<evidence type="ECO:0000256" key="2">
    <source>
        <dbReference type="ARBA" id="ARBA00004300"/>
    </source>
</evidence>
<feature type="compositionally biased region" description="Gly residues" evidence="19">
    <location>
        <begin position="776"/>
        <end position="786"/>
    </location>
</feature>
<dbReference type="EMBL" id="CABDUW010000598">
    <property type="protein sequence ID" value="VTJ71932.1"/>
    <property type="molecule type" value="Genomic_DNA"/>
</dbReference>
<evidence type="ECO:0000256" key="14">
    <source>
        <dbReference type="ARBA" id="ARBA00023212"/>
    </source>
</evidence>
<feature type="compositionally biased region" description="Pro residues" evidence="19">
    <location>
        <begin position="173"/>
        <end position="184"/>
    </location>
</feature>
<evidence type="ECO:0000256" key="3">
    <source>
        <dbReference type="ARBA" id="ARBA00008084"/>
    </source>
</evidence>
<evidence type="ECO:0000256" key="16">
    <source>
        <dbReference type="ARBA" id="ARBA00068287"/>
    </source>
</evidence>
<dbReference type="AlphaFoldDB" id="A0A5E4BTH7"/>
<dbReference type="Pfam" id="PF18104">
    <property type="entry name" value="Tudor_2"/>
    <property type="match status" value="1"/>
</dbReference>
<dbReference type="Gene3D" id="3.30.40.10">
    <property type="entry name" value="Zinc/RING finger domain, C3HC4 (zinc finger)"/>
    <property type="match status" value="1"/>
</dbReference>
<evidence type="ECO:0000256" key="4">
    <source>
        <dbReference type="ARBA" id="ARBA00022490"/>
    </source>
</evidence>
<evidence type="ECO:0000313" key="22">
    <source>
        <dbReference type="Proteomes" id="UP000335636"/>
    </source>
</evidence>
<dbReference type="SUPFAM" id="SSF63748">
    <property type="entry name" value="Tudor/PWWP/MBT"/>
    <property type="match status" value="1"/>
</dbReference>
<evidence type="ECO:0000256" key="5">
    <source>
        <dbReference type="ARBA" id="ARBA00022491"/>
    </source>
</evidence>
<evidence type="ECO:0000256" key="12">
    <source>
        <dbReference type="ARBA" id="ARBA00023015"/>
    </source>
</evidence>
<keyword evidence="11" id="KW-0156">Chromatin regulator</keyword>
<name>A0A5E4BTH7_MARMO</name>
<feature type="compositionally biased region" description="Low complexity" evidence="19">
    <location>
        <begin position="676"/>
        <end position="685"/>
    </location>
</feature>
<keyword evidence="12" id="KW-0805">Transcription regulation</keyword>
<dbReference type="InterPro" id="IPR040477">
    <property type="entry name" value="KDM4-like_Tudor"/>
</dbReference>
<dbReference type="Gene3D" id="3.90.980.20">
    <property type="match status" value="1"/>
</dbReference>
<comment type="similarity">
    <text evidence="3">Belongs to the Polycomblike family.</text>
</comment>
<keyword evidence="22" id="KW-1185">Reference proteome</keyword>
<evidence type="ECO:0000256" key="13">
    <source>
        <dbReference type="ARBA" id="ARBA00023163"/>
    </source>
</evidence>
<keyword evidence="4" id="KW-0963">Cytoplasm</keyword>
<feature type="compositionally biased region" description="Basic and acidic residues" evidence="19">
    <location>
        <begin position="623"/>
        <end position="638"/>
    </location>
</feature>
<keyword evidence="6" id="KW-0479">Metal-binding</keyword>
<dbReference type="InterPro" id="IPR025894">
    <property type="entry name" value="Mtf2_C_dom"/>
</dbReference>
<organism evidence="21 22">
    <name type="scientific">Marmota monax</name>
    <name type="common">Woodchuck</name>
    <dbReference type="NCBI Taxonomy" id="9995"/>
    <lineage>
        <taxon>Eukaryota</taxon>
        <taxon>Metazoa</taxon>
        <taxon>Chordata</taxon>
        <taxon>Craniata</taxon>
        <taxon>Vertebrata</taxon>
        <taxon>Euteleostomi</taxon>
        <taxon>Mammalia</taxon>
        <taxon>Eutheria</taxon>
        <taxon>Euarchontoglires</taxon>
        <taxon>Glires</taxon>
        <taxon>Rodentia</taxon>
        <taxon>Sciuromorpha</taxon>
        <taxon>Sciuridae</taxon>
        <taxon>Xerinae</taxon>
        <taxon>Marmotini</taxon>
        <taxon>Marmota</taxon>
    </lineage>
</organism>
<sequence length="819" mass="86894">MPPPCLRTSRALPARCPLAGSSGPCEEGAHTRLLPRANRNGPPPHKGGAQSSQVPYAGGATRGTTCHGEGGAGAKAGGGRGAREEGVAGAMGRVNGGRDFNGCGMGRGANLEAGGRGGGFPLAPRAPIRAPLRGEAASCSAPSRPVGGEGGGVRWCPPPTSAPPSPTSSSPPITLPPSRSVPPLSPPAASSCRCRCFGCCVIRPRAAGTKGLGLGTPRPLPARPLTPGLALPARGARPALGGPSCHWSPQDAMAQPPRLSRSGAPSLWDPASPAPTSGPRPRLWEGQDVLARWTDGLLYLGTIKKVDSAREVCLVQFEDDSQFLVLWKDISPAALPGEELLCCVCRSETVVPGNRLVSCEKCRHAYHQDCHIPRAPAPGEGEGASWVCRQCVFAIATKRGGALKKGPYARAMLGMKLSLPYGLKGLDWDAGHLSNRQQSYCYCGGPGEWNLKMLQCRSCLQWFHEACTQCLSKPLLYGDRFYEFECCVCRGGPEKVRRLQLRWVDVAHLVLYHLSVCCKKKYFDFDREILPFTSENWDSLLLGELSDTPKGERSSKLLSALNSHKDRFISGREIKKRKCLFGLHARTPPPVEPPAGDGAPTSFPSGQGPGGGVSRPLGKRRRPEPEPLRRRQKGKVEELGPPSAVHNQPESQEQRERARLQRALQASVSPPPPSPNQSYQGSSGYNFRPTDARCLPSSPIRMFASFHPSASTAGTSGDSEPPDRSPLELHIGFPTDIPKSAPHSMTASSSSVSAPSPGLPRRSAPPSPLCRSLSPGTGGGVRGGVGYLSRGDPVRVLARRVRPDGSVQYLVEWGGGGIF</sequence>
<keyword evidence="8" id="KW-0227">DNA damage</keyword>
<dbReference type="SMART" id="SM00249">
    <property type="entry name" value="PHD"/>
    <property type="match status" value="2"/>
</dbReference>
<dbReference type="PROSITE" id="PS50016">
    <property type="entry name" value="ZF_PHD_2"/>
    <property type="match status" value="1"/>
</dbReference>
<feature type="compositionally biased region" description="Polar residues" evidence="19">
    <location>
        <begin position="708"/>
        <end position="718"/>
    </location>
</feature>
<evidence type="ECO:0000256" key="6">
    <source>
        <dbReference type="ARBA" id="ARBA00022723"/>
    </source>
</evidence>
<dbReference type="GO" id="GO:0003677">
    <property type="term" value="F:DNA binding"/>
    <property type="evidence" value="ECO:0007669"/>
    <property type="project" value="TreeGrafter"/>
</dbReference>
<evidence type="ECO:0000259" key="20">
    <source>
        <dbReference type="PROSITE" id="PS50016"/>
    </source>
</evidence>
<feature type="domain" description="PHD-type" evidence="20">
    <location>
        <begin position="339"/>
        <end position="394"/>
    </location>
</feature>
<proteinExistence type="inferred from homology"/>
<dbReference type="InterPro" id="IPR019787">
    <property type="entry name" value="Znf_PHD-finger"/>
</dbReference>
<feature type="region of interest" description="Disordered" evidence="19">
    <location>
        <begin position="707"/>
        <end position="786"/>
    </location>
</feature>
<dbReference type="GO" id="GO:0035098">
    <property type="term" value="C:ESC/E(Z) complex"/>
    <property type="evidence" value="ECO:0007669"/>
    <property type="project" value="UniProtKB-ARBA"/>
</dbReference>
<feature type="region of interest" description="Disordered" evidence="19">
    <location>
        <begin position="584"/>
        <end position="693"/>
    </location>
</feature>
<dbReference type="FunFam" id="3.90.980.20:FF:000003">
    <property type="entry name" value="Putative PHD finger protein 1"/>
    <property type="match status" value="1"/>
</dbReference>
<keyword evidence="14" id="KW-0206">Cytoskeleton</keyword>
<dbReference type="Pfam" id="PF00628">
    <property type="entry name" value="PHD"/>
    <property type="match status" value="1"/>
</dbReference>
<dbReference type="SUPFAM" id="SSF57903">
    <property type="entry name" value="FYVE/PHD zinc finger"/>
    <property type="match status" value="2"/>
</dbReference>
<dbReference type="Pfam" id="PF14061">
    <property type="entry name" value="Mtf2_C"/>
    <property type="match status" value="1"/>
</dbReference>
<dbReference type="InterPro" id="IPR011011">
    <property type="entry name" value="Znf_FYVE_PHD"/>
</dbReference>
<comment type="subcellular location">
    <subcellularLocation>
        <location evidence="2">Cytoplasm</location>
        <location evidence="2">Cytoskeleton</location>
        <location evidence="2">Microtubule organizing center</location>
        <location evidence="2">Centrosome</location>
    </subcellularLocation>
    <subcellularLocation>
        <location evidence="1">Nucleus</location>
    </subcellularLocation>
</comment>
<dbReference type="FunFam" id="2.30.30.140:FF:000040">
    <property type="entry name" value="PHD finger protein 1 isoform X1"/>
    <property type="match status" value="1"/>
</dbReference>
<keyword evidence="15" id="KW-0539">Nucleus</keyword>
<dbReference type="InterPro" id="IPR031202">
    <property type="entry name" value="PHF1_PDH-finger1"/>
</dbReference>
<dbReference type="CDD" id="cd15500">
    <property type="entry name" value="PHD1_PHF1"/>
    <property type="match status" value="1"/>
</dbReference>
<feature type="compositionally biased region" description="Pro residues" evidence="19">
    <location>
        <begin position="156"/>
        <end position="166"/>
    </location>
</feature>
<dbReference type="GO" id="GO:0008270">
    <property type="term" value="F:zinc ion binding"/>
    <property type="evidence" value="ECO:0007669"/>
    <property type="project" value="UniProtKB-KW"/>
</dbReference>
<dbReference type="CDD" id="cd20449">
    <property type="entry name" value="Tudor_PHF1"/>
    <property type="match status" value="1"/>
</dbReference>
<dbReference type="GO" id="GO:0006974">
    <property type="term" value="P:DNA damage response"/>
    <property type="evidence" value="ECO:0007669"/>
    <property type="project" value="UniProtKB-KW"/>
</dbReference>
<dbReference type="InterPro" id="IPR001965">
    <property type="entry name" value="Znf_PHD"/>
</dbReference>
<keyword evidence="7" id="KW-0677">Repeat</keyword>
<dbReference type="PANTHER" id="PTHR12628:SF11">
    <property type="entry name" value="PHD FINGER PROTEIN 1"/>
    <property type="match status" value="1"/>
</dbReference>
<dbReference type="GO" id="GO:0003682">
    <property type="term" value="F:chromatin binding"/>
    <property type="evidence" value="ECO:0007669"/>
    <property type="project" value="TreeGrafter"/>
</dbReference>
<evidence type="ECO:0000256" key="8">
    <source>
        <dbReference type="ARBA" id="ARBA00022763"/>
    </source>
</evidence>
<accession>A0A5E4BTH7</accession>
<dbReference type="PANTHER" id="PTHR12628">
    <property type="entry name" value="POLYCOMB-LIKE TRANSCRIPTION FACTOR"/>
    <property type="match status" value="1"/>
</dbReference>
<evidence type="ECO:0000256" key="15">
    <source>
        <dbReference type="ARBA" id="ARBA00023242"/>
    </source>
</evidence>
<feature type="region of interest" description="Disordered" evidence="19">
    <location>
        <begin position="17"/>
        <end position="84"/>
    </location>
</feature>
<keyword evidence="10" id="KW-0862">Zinc</keyword>
<evidence type="ECO:0000256" key="1">
    <source>
        <dbReference type="ARBA" id="ARBA00004123"/>
    </source>
</evidence>
<dbReference type="SMART" id="SM00333">
    <property type="entry name" value="TUDOR"/>
    <property type="match status" value="1"/>
</dbReference>
<dbReference type="GO" id="GO:0005813">
    <property type="term" value="C:centrosome"/>
    <property type="evidence" value="ECO:0007669"/>
    <property type="project" value="UniProtKB-SubCell"/>
</dbReference>